<accession>A0A4U1IRJ0</accession>
<comment type="caution">
    <text evidence="1">The sequence shown here is derived from an EMBL/GenBank/DDBJ whole genome shotgun (WGS) entry which is preliminary data.</text>
</comment>
<sequence length="145" mass="15928">MSKKQRSFYGHDAMFRFLCLLHDLVPPEPEDLAERALLLTTLSPCENTPPYRVPDDVVLPLLGALGVQGRREVGHLRKEGAKRCVRRCLEQAFPRALAAAKESLAAELTRQSLGPTTLHALGIEDDITLREQIGALSKPSSEASS</sequence>
<dbReference type="RefSeq" id="WP_136935405.1">
    <property type="nucleotide sequence ID" value="NZ_SSMQ01000086.1"/>
</dbReference>
<organism evidence="1 2">
    <name type="scientific">Polyangium fumosum</name>
    <dbReference type="NCBI Taxonomy" id="889272"/>
    <lineage>
        <taxon>Bacteria</taxon>
        <taxon>Pseudomonadati</taxon>
        <taxon>Myxococcota</taxon>
        <taxon>Polyangia</taxon>
        <taxon>Polyangiales</taxon>
        <taxon>Polyangiaceae</taxon>
        <taxon>Polyangium</taxon>
    </lineage>
</organism>
<protein>
    <submittedName>
        <fullName evidence="1">Uncharacterized protein</fullName>
    </submittedName>
</protein>
<gene>
    <name evidence="1" type="ORF">E8A74_45345</name>
</gene>
<keyword evidence="2" id="KW-1185">Reference proteome</keyword>
<proteinExistence type="predicted"/>
<evidence type="ECO:0000313" key="1">
    <source>
        <dbReference type="EMBL" id="TKC96484.1"/>
    </source>
</evidence>
<name>A0A4U1IRJ0_9BACT</name>
<dbReference type="AlphaFoldDB" id="A0A4U1IRJ0"/>
<dbReference type="EMBL" id="SSMQ01000086">
    <property type="protein sequence ID" value="TKC96484.1"/>
    <property type="molecule type" value="Genomic_DNA"/>
</dbReference>
<reference evidence="1 2" key="1">
    <citation type="submission" date="2019-04" db="EMBL/GenBank/DDBJ databases">
        <authorList>
            <person name="Li Y."/>
            <person name="Wang J."/>
        </authorList>
    </citation>
    <scope>NUCLEOTIDE SEQUENCE [LARGE SCALE GENOMIC DNA]</scope>
    <source>
        <strain evidence="1 2">DSM 14668</strain>
    </source>
</reference>
<dbReference type="Proteomes" id="UP000309215">
    <property type="component" value="Unassembled WGS sequence"/>
</dbReference>
<evidence type="ECO:0000313" key="2">
    <source>
        <dbReference type="Proteomes" id="UP000309215"/>
    </source>
</evidence>